<keyword evidence="2" id="KW-1185">Reference proteome</keyword>
<gene>
    <name evidence="1" type="ORF">MILVUS5_LOCUS41616</name>
</gene>
<proteinExistence type="predicted"/>
<comment type="caution">
    <text evidence="1">The sequence shown here is derived from an EMBL/GenBank/DDBJ whole genome shotgun (WGS) entry which is preliminary data.</text>
</comment>
<evidence type="ECO:0000313" key="1">
    <source>
        <dbReference type="EMBL" id="CAJ2679531.1"/>
    </source>
</evidence>
<sequence>MMKTKQVQKSKDLSPLPSFSIGLTQLEPEKRNVIGSSSRGDKNQPRKTREAKGKEAACEERRKEA</sequence>
<accession>A0ACB0MFF7</accession>
<reference evidence="1" key="1">
    <citation type="submission" date="2023-10" db="EMBL/GenBank/DDBJ databases">
        <authorList>
            <person name="Rodriguez Cubillos JULIANA M."/>
            <person name="De Vega J."/>
        </authorList>
    </citation>
    <scope>NUCLEOTIDE SEQUENCE</scope>
</reference>
<organism evidence="1 2">
    <name type="scientific">Trifolium pratense</name>
    <name type="common">Red clover</name>
    <dbReference type="NCBI Taxonomy" id="57577"/>
    <lineage>
        <taxon>Eukaryota</taxon>
        <taxon>Viridiplantae</taxon>
        <taxon>Streptophyta</taxon>
        <taxon>Embryophyta</taxon>
        <taxon>Tracheophyta</taxon>
        <taxon>Spermatophyta</taxon>
        <taxon>Magnoliopsida</taxon>
        <taxon>eudicotyledons</taxon>
        <taxon>Gunneridae</taxon>
        <taxon>Pentapetalae</taxon>
        <taxon>rosids</taxon>
        <taxon>fabids</taxon>
        <taxon>Fabales</taxon>
        <taxon>Fabaceae</taxon>
        <taxon>Papilionoideae</taxon>
        <taxon>50 kb inversion clade</taxon>
        <taxon>NPAAA clade</taxon>
        <taxon>Hologalegina</taxon>
        <taxon>IRL clade</taxon>
        <taxon>Trifolieae</taxon>
        <taxon>Trifolium</taxon>
    </lineage>
</organism>
<dbReference type="EMBL" id="CASHSV030000823">
    <property type="protein sequence ID" value="CAJ2679531.1"/>
    <property type="molecule type" value="Genomic_DNA"/>
</dbReference>
<dbReference type="Proteomes" id="UP001177021">
    <property type="component" value="Unassembled WGS sequence"/>
</dbReference>
<name>A0ACB0MFF7_TRIPR</name>
<protein>
    <submittedName>
        <fullName evidence="1">Uncharacterized protein</fullName>
    </submittedName>
</protein>
<evidence type="ECO:0000313" key="2">
    <source>
        <dbReference type="Proteomes" id="UP001177021"/>
    </source>
</evidence>